<dbReference type="Pfam" id="PF02222">
    <property type="entry name" value="ATP-grasp"/>
    <property type="match status" value="1"/>
</dbReference>
<dbReference type="InterPro" id="IPR054350">
    <property type="entry name" value="PurT/PurK_preATP-grasp"/>
</dbReference>
<feature type="binding site" evidence="8">
    <location>
        <begin position="233"/>
        <end position="236"/>
    </location>
    <ligand>
        <name>ATP</name>
        <dbReference type="ChEBI" id="CHEBI:30616"/>
    </ligand>
</feature>
<dbReference type="NCBIfam" id="NF006766">
    <property type="entry name" value="PRK09288.1"/>
    <property type="match status" value="1"/>
</dbReference>
<evidence type="ECO:0000256" key="9">
    <source>
        <dbReference type="SAM" id="MobiDB-lite"/>
    </source>
</evidence>
<feature type="region of interest" description="Disordered" evidence="9">
    <location>
        <begin position="442"/>
        <end position="605"/>
    </location>
</feature>
<proteinExistence type="inferred from homology"/>
<dbReference type="InterPro" id="IPR011054">
    <property type="entry name" value="Rudment_hybrid_motif"/>
</dbReference>
<keyword evidence="7 8" id="KW-0460">Magnesium</keyword>
<dbReference type="GO" id="GO:0004644">
    <property type="term" value="F:phosphoribosylglycinamide formyltransferase activity"/>
    <property type="evidence" value="ECO:0007669"/>
    <property type="project" value="UniProtKB-UniRule"/>
</dbReference>
<feature type="domain" description="ATP-grasp" evidence="10">
    <location>
        <begin position="157"/>
        <end position="361"/>
    </location>
</feature>
<feature type="binding site" evidence="8">
    <location>
        <position position="339"/>
    </location>
    <ligand>
        <name>N(1)-(5-phospho-beta-D-ribosyl)glycinamide</name>
        <dbReference type="ChEBI" id="CHEBI:143788"/>
    </ligand>
</feature>
<keyword evidence="5 8" id="KW-0658">Purine biosynthesis</keyword>
<keyword evidence="2 8" id="KW-0436">Ligase</keyword>
<keyword evidence="12" id="KW-1185">Reference proteome</keyword>
<evidence type="ECO:0000313" key="11">
    <source>
        <dbReference type="EMBL" id="AVL99502.1"/>
    </source>
</evidence>
<dbReference type="SUPFAM" id="SSF52440">
    <property type="entry name" value="PreATP-grasp domain"/>
    <property type="match status" value="1"/>
</dbReference>
<dbReference type="InterPro" id="IPR048740">
    <property type="entry name" value="PurT_C"/>
</dbReference>
<keyword evidence="3 8" id="KW-0479">Metal-binding</keyword>
<feature type="binding site" evidence="8">
    <location>
        <position position="332"/>
    </location>
    <ligand>
        <name>Mg(2+)</name>
        <dbReference type="ChEBI" id="CHEBI:18420"/>
    </ligand>
</feature>
<dbReference type="GO" id="GO:0005829">
    <property type="term" value="C:cytosol"/>
    <property type="evidence" value="ECO:0007669"/>
    <property type="project" value="TreeGrafter"/>
</dbReference>
<dbReference type="Gene3D" id="3.30.1490.20">
    <property type="entry name" value="ATP-grasp fold, A domain"/>
    <property type="match status" value="1"/>
</dbReference>
<keyword evidence="6 8" id="KW-0067">ATP-binding</keyword>
<dbReference type="GO" id="GO:0000287">
    <property type="term" value="F:magnesium ion binding"/>
    <property type="evidence" value="ECO:0007669"/>
    <property type="project" value="UniProtKB-UniRule"/>
</dbReference>
<dbReference type="InterPro" id="IPR005862">
    <property type="entry name" value="PurT"/>
</dbReference>
<feature type="binding site" evidence="8">
    <location>
        <position position="408"/>
    </location>
    <ligand>
        <name>N(1)-(5-phospho-beta-D-ribosyl)glycinamide</name>
        <dbReference type="ChEBI" id="CHEBI:143788"/>
    </ligand>
</feature>
<feature type="binding site" evidence="8">
    <location>
        <position position="152"/>
    </location>
    <ligand>
        <name>ATP</name>
        <dbReference type="ChEBI" id="CHEBI:30616"/>
    </ligand>
</feature>
<feature type="compositionally biased region" description="Low complexity" evidence="9">
    <location>
        <begin position="534"/>
        <end position="544"/>
    </location>
</feature>
<organism evidence="11 12">
    <name type="scientific">Gordonia iterans</name>
    <dbReference type="NCBI Taxonomy" id="1004901"/>
    <lineage>
        <taxon>Bacteria</taxon>
        <taxon>Bacillati</taxon>
        <taxon>Actinomycetota</taxon>
        <taxon>Actinomycetes</taxon>
        <taxon>Mycobacteriales</taxon>
        <taxon>Gordoniaceae</taxon>
        <taxon>Gordonia</taxon>
    </lineage>
</organism>
<feature type="binding site" evidence="8">
    <location>
        <position position="193"/>
    </location>
    <ligand>
        <name>ATP</name>
        <dbReference type="ChEBI" id="CHEBI:30616"/>
    </ligand>
</feature>
<evidence type="ECO:0000256" key="4">
    <source>
        <dbReference type="ARBA" id="ARBA00022741"/>
    </source>
</evidence>
<dbReference type="UniPathway" id="UPA00074">
    <property type="reaction ID" value="UER00127"/>
</dbReference>
<feature type="binding site" evidence="8">
    <location>
        <begin position="198"/>
        <end position="203"/>
    </location>
    <ligand>
        <name>ATP</name>
        <dbReference type="ChEBI" id="CHEBI:30616"/>
    </ligand>
</feature>
<dbReference type="Proteomes" id="UP000239814">
    <property type="component" value="Chromosome"/>
</dbReference>
<feature type="region of interest" description="Disordered" evidence="9">
    <location>
        <begin position="1"/>
        <end position="48"/>
    </location>
</feature>
<feature type="compositionally biased region" description="Pro residues" evidence="9">
    <location>
        <begin position="545"/>
        <end position="588"/>
    </location>
</feature>
<reference evidence="11 12" key="1">
    <citation type="submission" date="2018-03" db="EMBL/GenBank/DDBJ databases">
        <title>Characteristics and genome of n-alkane degrading marine bacteria Gordonia iterans isolated from crude oil contaminated in Tae-an, South Korea.</title>
        <authorList>
            <person name="Lee S.-S."/>
            <person name="Kim H."/>
        </authorList>
    </citation>
    <scope>NUCLEOTIDE SEQUENCE [LARGE SCALE GENOMIC DNA]</scope>
    <source>
        <strain evidence="11 12">Co17</strain>
    </source>
</reference>
<keyword evidence="4 8" id="KW-0547">Nucleotide-binding</keyword>
<dbReference type="EC" id="6.3.1.21" evidence="8"/>
<dbReference type="NCBIfam" id="TIGR01142">
    <property type="entry name" value="purT"/>
    <property type="match status" value="1"/>
</dbReference>
<evidence type="ECO:0000313" key="12">
    <source>
        <dbReference type="Proteomes" id="UP000239814"/>
    </source>
</evidence>
<dbReference type="FunFam" id="3.30.1490.20:FF:000013">
    <property type="entry name" value="Formate-dependent phosphoribosylglycinamide formyltransferase"/>
    <property type="match status" value="1"/>
</dbReference>
<protein>
    <recommendedName>
        <fullName evidence="8">Formate-dependent phosphoribosylglycinamide formyltransferase</fullName>
        <ecNumber evidence="8">6.3.1.21</ecNumber>
    </recommendedName>
    <alternativeName>
        <fullName evidence="8">5'-phosphoribosylglycinamide transformylase 2</fullName>
    </alternativeName>
    <alternativeName>
        <fullName evidence="8">Formate-dependent GAR transformylase</fullName>
    </alternativeName>
    <alternativeName>
        <fullName evidence="8">GAR transformylase 2</fullName>
        <shortName evidence="8">GART 2</shortName>
    </alternativeName>
    <alternativeName>
        <fullName evidence="8">Non-folate glycinamide ribonucleotide transformylase</fullName>
    </alternativeName>
    <alternativeName>
        <fullName evidence="8">Phosphoribosylglycinamide formyltransferase 2</fullName>
    </alternativeName>
</protein>
<feature type="binding site" evidence="8">
    <location>
        <begin position="59"/>
        <end position="60"/>
    </location>
    <ligand>
        <name>N(1)-(5-phospho-beta-D-ribosyl)glycinamide</name>
        <dbReference type="ChEBI" id="CHEBI:143788"/>
    </ligand>
</feature>
<dbReference type="Pfam" id="PF22660">
    <property type="entry name" value="RS_preATP-grasp-like"/>
    <property type="match status" value="1"/>
</dbReference>
<feature type="binding site" evidence="8">
    <location>
        <position position="241"/>
    </location>
    <ligand>
        <name>ATP</name>
        <dbReference type="ChEBI" id="CHEBI:30616"/>
    </ligand>
</feature>
<dbReference type="EMBL" id="CP027433">
    <property type="protein sequence ID" value="AVL99502.1"/>
    <property type="molecule type" value="Genomic_DNA"/>
</dbReference>
<name>A0A2S0KCU3_9ACTN</name>
<comment type="subunit">
    <text evidence="1 8">Homodimer.</text>
</comment>
<accession>A0A2S0KCU3</accession>
<dbReference type="Gene3D" id="3.30.470.20">
    <property type="entry name" value="ATP-grasp fold, B domain"/>
    <property type="match status" value="1"/>
</dbReference>
<dbReference type="SUPFAM" id="SSF56059">
    <property type="entry name" value="Glutathione synthetase ATP-binding domain-like"/>
    <property type="match status" value="1"/>
</dbReference>
<feature type="binding site" evidence="8">
    <location>
        <position position="119"/>
    </location>
    <ligand>
        <name>N(1)-(5-phospho-beta-D-ribosyl)glycinamide</name>
        <dbReference type="ChEBI" id="CHEBI:143788"/>
    </ligand>
</feature>
<keyword evidence="11" id="KW-0808">Transferase</keyword>
<evidence type="ECO:0000256" key="5">
    <source>
        <dbReference type="ARBA" id="ARBA00022755"/>
    </source>
</evidence>
<evidence type="ECO:0000256" key="6">
    <source>
        <dbReference type="ARBA" id="ARBA00022840"/>
    </source>
</evidence>
<dbReference type="PROSITE" id="PS50975">
    <property type="entry name" value="ATP_GRASP"/>
    <property type="match status" value="1"/>
</dbReference>
<dbReference type="InterPro" id="IPR016185">
    <property type="entry name" value="PreATP-grasp_dom_sf"/>
</dbReference>
<evidence type="ECO:0000256" key="1">
    <source>
        <dbReference type="ARBA" id="ARBA00011738"/>
    </source>
</evidence>
<feature type="compositionally biased region" description="Low complexity" evidence="9">
    <location>
        <begin position="473"/>
        <end position="491"/>
    </location>
</feature>
<dbReference type="InterPro" id="IPR011761">
    <property type="entry name" value="ATP-grasp"/>
</dbReference>
<evidence type="ECO:0000256" key="8">
    <source>
        <dbReference type="HAMAP-Rule" id="MF_01643"/>
    </source>
</evidence>
<feature type="compositionally biased region" description="Pro residues" evidence="9">
    <location>
        <begin position="451"/>
        <end position="464"/>
    </location>
</feature>
<dbReference type="RefSeq" id="WP_105941237.1">
    <property type="nucleotide sequence ID" value="NZ_CP027433.1"/>
</dbReference>
<dbReference type="Gene3D" id="3.40.50.20">
    <property type="match status" value="1"/>
</dbReference>
<comment type="catalytic activity">
    <reaction evidence="8">
        <text>N(1)-(5-phospho-beta-D-ribosyl)glycinamide + formate + ATP = N(2)-formyl-N(1)-(5-phospho-beta-D-ribosyl)glycinamide + ADP + phosphate + H(+)</text>
        <dbReference type="Rhea" id="RHEA:24829"/>
        <dbReference type="ChEBI" id="CHEBI:15378"/>
        <dbReference type="ChEBI" id="CHEBI:15740"/>
        <dbReference type="ChEBI" id="CHEBI:30616"/>
        <dbReference type="ChEBI" id="CHEBI:43474"/>
        <dbReference type="ChEBI" id="CHEBI:143788"/>
        <dbReference type="ChEBI" id="CHEBI:147286"/>
        <dbReference type="ChEBI" id="CHEBI:456216"/>
        <dbReference type="EC" id="6.3.1.21"/>
    </reaction>
</comment>
<gene>
    <name evidence="8" type="primary">purT</name>
    <name evidence="11" type="ORF">C6V83_03585</name>
</gene>
<dbReference type="PANTHER" id="PTHR43055:SF1">
    <property type="entry name" value="FORMATE-DEPENDENT PHOSPHORIBOSYLGLYCINAMIDE FORMYLTRANSFERASE"/>
    <property type="match status" value="1"/>
</dbReference>
<evidence type="ECO:0000256" key="3">
    <source>
        <dbReference type="ARBA" id="ARBA00022723"/>
    </source>
</evidence>
<dbReference type="GO" id="GO:0005524">
    <property type="term" value="F:ATP binding"/>
    <property type="evidence" value="ECO:0007669"/>
    <property type="project" value="UniProtKB-UniRule"/>
</dbReference>
<sequence length="605" mass="62527">MTSSPDSGASAGPDSTPDAPPVDAPPAGLDDSSAPGPVRVLGTPQSPNATRVMLLGSGELGKEVTIALQRLGVEVIAVDRYEGAPAHQVAHAAEVIDMMDPVAVRAVIDEHRPRYVLPEIEAIATDALVEVERDGIAEVIPSAKGVAATLDREGIRRLADEELGLPTSAYLFADSEEELRLAAYRVGYPCVVKPVMSSSGKGQSVMHTDADVAEAWATAKTGGRVDSGRVIVERFVDFDYEVTLLTVRAVDPEAGELATYFCEPIGHRQSGGDYVESWQPQPMSEIAHGTARSIAARIVNALGDPARGARFSGRGVFGVELFVKGDEVFFSEVSPRPHDTGLVTLATQRLSEFELHARAVLGLPVNVDLVSPGASAVIYGQHDEPAIRFAGVAEALVDPRVDLRLFGKPESFATRRMGVAVATGTDTDDARRRAARAAGLVIPLGAADPAPADPDPTGPGPAVPDPAEDEAGRSPAGSSSEGPSSGAESAPLADTGDKTEFIVDQVTLDAREDPVTEPHAAVRPPVPPPGGPVPAGAPHGAHPHGPGPRQPVPPGPPPGPGPMPRGPQPPYAPRAPHGPGPGMPPRAPAGPSGPGGQRPSAPPPR</sequence>
<dbReference type="HAMAP" id="MF_01643">
    <property type="entry name" value="PurT"/>
    <property type="match status" value="1"/>
</dbReference>
<dbReference type="KEGG" id="git:C6V83_03585"/>
<dbReference type="OrthoDB" id="9804625at2"/>
<dbReference type="PANTHER" id="PTHR43055">
    <property type="entry name" value="FORMATE-DEPENDENT PHOSPHORIBOSYLGLYCINAMIDE FORMYLTRANSFERASE"/>
    <property type="match status" value="1"/>
</dbReference>
<dbReference type="InterPro" id="IPR013815">
    <property type="entry name" value="ATP_grasp_subdomain_1"/>
</dbReference>
<dbReference type="GO" id="GO:0043815">
    <property type="term" value="F:phosphoribosylglycinamide formyltransferase 2 activity"/>
    <property type="evidence" value="ECO:0007669"/>
    <property type="project" value="UniProtKB-UniRule"/>
</dbReference>
<comment type="pathway">
    <text evidence="8">Purine metabolism; IMP biosynthesis via de novo pathway; N(2)-formyl-N(1)-(5-phospho-D-ribosyl)glycinamide from N(1)-(5-phospho-D-ribosyl)glycinamide (formate route): step 1/1.</text>
</comment>
<dbReference type="GO" id="GO:0006189">
    <property type="term" value="P:'de novo' IMP biosynthetic process"/>
    <property type="evidence" value="ECO:0007669"/>
    <property type="project" value="UniProtKB-UniRule"/>
</dbReference>
<dbReference type="SUPFAM" id="SSF51246">
    <property type="entry name" value="Rudiment single hybrid motif"/>
    <property type="match status" value="1"/>
</dbReference>
<evidence type="ECO:0000256" key="7">
    <source>
        <dbReference type="ARBA" id="ARBA00022842"/>
    </source>
</evidence>
<evidence type="ECO:0000256" key="2">
    <source>
        <dbReference type="ARBA" id="ARBA00022598"/>
    </source>
</evidence>
<comment type="similarity">
    <text evidence="8">Belongs to the PurK/PurT family.</text>
</comment>
<evidence type="ECO:0000259" key="10">
    <source>
        <dbReference type="PROSITE" id="PS50975"/>
    </source>
</evidence>
<dbReference type="Pfam" id="PF21244">
    <property type="entry name" value="PurT_C"/>
    <property type="match status" value="1"/>
</dbReference>
<feature type="binding site" evidence="8">
    <location>
        <position position="320"/>
    </location>
    <ligand>
        <name>Mg(2+)</name>
        <dbReference type="ChEBI" id="CHEBI:18420"/>
    </ligand>
</feature>
<comment type="function">
    <text evidence="8">Involved in the de novo purine biosynthesis. Catalyzes the transfer of formate to 5-phospho-ribosyl-glycinamide (GAR), producing 5-phospho-ribosyl-N-formylglycinamide (FGAR). Formate is provided by PurU via hydrolysis of 10-formyl-tetrahydrofolate.</text>
</comment>
<dbReference type="InterPro" id="IPR003135">
    <property type="entry name" value="ATP-grasp_carboxylate-amine"/>
</dbReference>
<feature type="binding site" evidence="8">
    <location>
        <begin position="415"/>
        <end position="416"/>
    </location>
    <ligand>
        <name>N(1)-(5-phospho-beta-D-ribosyl)glycinamide</name>
        <dbReference type="ChEBI" id="CHEBI:143788"/>
    </ligand>
</feature>
<dbReference type="AlphaFoldDB" id="A0A2S0KCU3"/>